<comment type="caution">
    <text evidence="6">The sequence shown here is derived from an EMBL/GenBank/DDBJ whole genome shotgun (WGS) entry which is preliminary data.</text>
</comment>
<dbReference type="CDD" id="cd00609">
    <property type="entry name" value="AAT_like"/>
    <property type="match status" value="1"/>
</dbReference>
<dbReference type="Gene3D" id="3.90.1150.10">
    <property type="entry name" value="Aspartate Aminotransferase, domain 1"/>
    <property type="match status" value="1"/>
</dbReference>
<dbReference type="InterPro" id="IPR015421">
    <property type="entry name" value="PyrdxlP-dep_Trfase_major"/>
</dbReference>
<keyword evidence="4" id="KW-0663">Pyridoxal phosphate</keyword>
<reference evidence="6 7" key="1">
    <citation type="submission" date="2016-01" db="EMBL/GenBank/DDBJ databases">
        <title>Use of Whole Genome Sequencing to ascertain that Brevibacterium massiliense (Roux, Raoult 2009) is a later heterotypic synonym of Brevibacterium ravenspurgense (Mages 2008).</title>
        <authorList>
            <person name="Bernier A.-M."/>
            <person name="Burdz T."/>
            <person name="Huynh C."/>
            <person name="Pachecho A.L."/>
            <person name="Wiebe D."/>
            <person name="Bonner C."/>
            <person name="Bernard K."/>
        </authorList>
    </citation>
    <scope>NUCLEOTIDE SEQUENCE [LARGE SCALE GENOMIC DNA]</scope>
    <source>
        <strain evidence="6 7">CCUG56047</strain>
    </source>
</reference>
<dbReference type="RefSeq" id="WP_062021781.1">
    <property type="nucleotide sequence ID" value="NZ_LQQC01000010.1"/>
</dbReference>
<dbReference type="GO" id="GO:0016212">
    <property type="term" value="F:kynurenine-oxoglutarate transaminase activity"/>
    <property type="evidence" value="ECO:0007669"/>
    <property type="project" value="TreeGrafter"/>
</dbReference>
<dbReference type="EC" id="2.6.1.17" evidence="6"/>
<organism evidence="6 7">
    <name type="scientific">Brevibacterium ravenspurgense</name>
    <dbReference type="NCBI Taxonomy" id="479117"/>
    <lineage>
        <taxon>Bacteria</taxon>
        <taxon>Bacillati</taxon>
        <taxon>Actinomycetota</taxon>
        <taxon>Actinomycetes</taxon>
        <taxon>Micrococcales</taxon>
        <taxon>Brevibacteriaceae</taxon>
        <taxon>Brevibacterium</taxon>
    </lineage>
</organism>
<dbReference type="AlphaFoldDB" id="A0A150H965"/>
<evidence type="ECO:0000259" key="5">
    <source>
        <dbReference type="Pfam" id="PF00155"/>
    </source>
</evidence>
<evidence type="ECO:0000256" key="2">
    <source>
        <dbReference type="ARBA" id="ARBA00022576"/>
    </source>
</evidence>
<evidence type="ECO:0000256" key="1">
    <source>
        <dbReference type="ARBA" id="ARBA00001933"/>
    </source>
</evidence>
<dbReference type="InterPro" id="IPR051326">
    <property type="entry name" value="Kynurenine-oxoglutarate_AT"/>
</dbReference>
<evidence type="ECO:0000313" key="7">
    <source>
        <dbReference type="Proteomes" id="UP000243589"/>
    </source>
</evidence>
<dbReference type="PATRIC" id="fig|479117.4.peg.1425"/>
<gene>
    <name evidence="6" type="primary">dapC</name>
    <name evidence="6" type="ORF">Bravens_01436</name>
</gene>
<dbReference type="PANTHER" id="PTHR43807:SF20">
    <property type="entry name" value="FI04487P"/>
    <property type="match status" value="1"/>
</dbReference>
<dbReference type="GO" id="GO:0009016">
    <property type="term" value="F:succinyldiaminopimelate transaminase activity"/>
    <property type="evidence" value="ECO:0007669"/>
    <property type="project" value="UniProtKB-EC"/>
</dbReference>
<evidence type="ECO:0000313" key="6">
    <source>
        <dbReference type="EMBL" id="KXZ58388.1"/>
    </source>
</evidence>
<proteinExistence type="predicted"/>
<name>A0A150H965_9MICO</name>
<dbReference type="GO" id="GO:0005737">
    <property type="term" value="C:cytoplasm"/>
    <property type="evidence" value="ECO:0007669"/>
    <property type="project" value="TreeGrafter"/>
</dbReference>
<dbReference type="InterPro" id="IPR015422">
    <property type="entry name" value="PyrdxlP-dep_Trfase_small"/>
</dbReference>
<keyword evidence="7" id="KW-1185">Reference proteome</keyword>
<dbReference type="Proteomes" id="UP000243589">
    <property type="component" value="Unassembled WGS sequence"/>
</dbReference>
<feature type="domain" description="Aminotransferase class I/classII large" evidence="5">
    <location>
        <begin position="43"/>
        <end position="399"/>
    </location>
</feature>
<evidence type="ECO:0000256" key="3">
    <source>
        <dbReference type="ARBA" id="ARBA00022679"/>
    </source>
</evidence>
<dbReference type="GO" id="GO:0030170">
    <property type="term" value="F:pyridoxal phosphate binding"/>
    <property type="evidence" value="ECO:0007669"/>
    <property type="project" value="InterPro"/>
</dbReference>
<dbReference type="Pfam" id="PF00155">
    <property type="entry name" value="Aminotran_1_2"/>
    <property type="match status" value="1"/>
</dbReference>
<dbReference type="InterPro" id="IPR004839">
    <property type="entry name" value="Aminotransferase_I/II_large"/>
</dbReference>
<dbReference type="PANTHER" id="PTHR43807">
    <property type="entry name" value="FI04487P"/>
    <property type="match status" value="1"/>
</dbReference>
<accession>A0A150H965</accession>
<dbReference type="Gene3D" id="3.40.640.10">
    <property type="entry name" value="Type I PLP-dependent aspartate aminotransferase-like (Major domain)"/>
    <property type="match status" value="1"/>
</dbReference>
<dbReference type="EMBL" id="LQQC01000010">
    <property type="protein sequence ID" value="KXZ58388.1"/>
    <property type="molecule type" value="Genomic_DNA"/>
</dbReference>
<dbReference type="SUPFAM" id="SSF53383">
    <property type="entry name" value="PLP-dependent transferases"/>
    <property type="match status" value="1"/>
</dbReference>
<keyword evidence="2 6" id="KW-0032">Aminotransferase</keyword>
<protein>
    <submittedName>
        <fullName evidence="6">Putative N-succinyldiaminopimelate aminotransferase DapC</fullName>
        <ecNumber evidence="6">2.6.1.17</ecNumber>
    </submittedName>
</protein>
<evidence type="ECO:0000256" key="4">
    <source>
        <dbReference type="ARBA" id="ARBA00022898"/>
    </source>
</evidence>
<comment type="cofactor">
    <cofactor evidence="1">
        <name>pyridoxal 5'-phosphate</name>
        <dbReference type="ChEBI" id="CHEBI:597326"/>
    </cofactor>
</comment>
<dbReference type="InterPro" id="IPR015424">
    <property type="entry name" value="PyrdxlP-dep_Trfase"/>
</dbReference>
<keyword evidence="3 6" id="KW-0808">Transferase</keyword>
<sequence>MTLKLSPLPEEVNRAAGLLDADGKPTETIFGVMTKFAAEQGAVNLGQGAPGIPAPTPLLDAVDRAMKDGENQYPPGQGRPDLIEAVCTQREREYGHKVEPEQVLITVGATQGLTSAIMALLPRGGKLVTFEPFFDSYPAAVAMAGGEFATVPLLPAEDSWQPDWAAFEREVEGASMILVNSPHNPTGTVFSAEALDRIYDAAERVGAWILTDEVYEHLVFDDNDYQPIAARYPGSERIVSVSSAGKAFNITGWKIGWLIASPRVRAACQAIQQYMTFSVGNPLQAALAQAIGEGWSFPKENRDLLQHNREIIVGALEDVQGMQIHVPQAGYFLLADFSQLTDKDATAVNDVLTRKVGVTGIPATALCREGSETAKRFRSFIRFSFCKSTEEVEDAAQRIRNNLDVFQSL</sequence>